<evidence type="ECO:0000313" key="8">
    <source>
        <dbReference type="EMBL" id="CCB60172.1"/>
    </source>
</evidence>
<dbReference type="PANTHER" id="PTHR17204:SF5">
    <property type="entry name" value="PRE-MRNA-PROCESSING FACTOR 39"/>
    <property type="match status" value="1"/>
</dbReference>
<keyword evidence="4" id="KW-0508">mRNA splicing</keyword>
<organism evidence="8 9">
    <name type="scientific">Vitis vinifera</name>
    <name type="common">Grape</name>
    <dbReference type="NCBI Taxonomy" id="29760"/>
    <lineage>
        <taxon>Eukaryota</taxon>
        <taxon>Viridiplantae</taxon>
        <taxon>Streptophyta</taxon>
        <taxon>Embryophyta</taxon>
        <taxon>Tracheophyta</taxon>
        <taxon>Spermatophyta</taxon>
        <taxon>Magnoliopsida</taxon>
        <taxon>eudicotyledons</taxon>
        <taxon>Gunneridae</taxon>
        <taxon>Pentapetalae</taxon>
        <taxon>rosids</taxon>
        <taxon>Vitales</taxon>
        <taxon>Vitaceae</taxon>
        <taxon>Viteae</taxon>
        <taxon>Vitis</taxon>
    </lineage>
</organism>
<dbReference type="SUPFAM" id="SSF48452">
    <property type="entry name" value="TPR-like"/>
    <property type="match status" value="1"/>
</dbReference>
<evidence type="ECO:0000256" key="4">
    <source>
        <dbReference type="ARBA" id="ARBA00023187"/>
    </source>
</evidence>
<dbReference type="InterPro" id="IPR059164">
    <property type="entry name" value="HAT_PRP39_C"/>
</dbReference>
<evidence type="ECO:0000256" key="7">
    <source>
        <dbReference type="SAM" id="MobiDB-lite"/>
    </source>
</evidence>
<comment type="subcellular location">
    <subcellularLocation>
        <location evidence="1">Nucleus</location>
    </subcellularLocation>
</comment>
<protein>
    <recommendedName>
        <fullName evidence="10">Pre-mRNA-processing factor 39</fullName>
    </recommendedName>
</protein>
<dbReference type="GO" id="GO:0006397">
    <property type="term" value="P:mRNA processing"/>
    <property type="evidence" value="ECO:0007669"/>
    <property type="project" value="UniProtKB-KW"/>
</dbReference>
<dbReference type="InterPro" id="IPR003107">
    <property type="entry name" value="HAT"/>
</dbReference>
<evidence type="ECO:0000256" key="2">
    <source>
        <dbReference type="ARBA" id="ARBA00022664"/>
    </source>
</evidence>
<accession>F6HZQ6</accession>
<proteinExistence type="inferred from homology"/>
<dbReference type="Pfam" id="PF23240">
    <property type="entry name" value="HAT_PRP39_N"/>
    <property type="match status" value="1"/>
</dbReference>
<dbReference type="SMART" id="SM00386">
    <property type="entry name" value="HAT"/>
    <property type="match status" value="3"/>
</dbReference>
<dbReference type="InterPro" id="IPR011990">
    <property type="entry name" value="TPR-like_helical_dom_sf"/>
</dbReference>
<dbReference type="FunFam" id="1.25.40.10:FF:000064">
    <property type="entry name" value="Putative pre-mrna-processing factor 39"/>
    <property type="match status" value="1"/>
</dbReference>
<feature type="region of interest" description="Disordered" evidence="7">
    <location>
        <begin position="54"/>
        <end position="77"/>
    </location>
</feature>
<keyword evidence="9" id="KW-1185">Reference proteome</keyword>
<evidence type="ECO:0000256" key="5">
    <source>
        <dbReference type="ARBA" id="ARBA00023242"/>
    </source>
</evidence>
<keyword evidence="2" id="KW-0507">mRNA processing</keyword>
<sequence length="454" mass="49898">MGDSETVVAQTSGVVGYTYSSTEYAGTGSNAVPDAGAFAAVDTRTLAGSAAPTDAAYSLTDGSNLGEGNTYGTDPNTVMQEAPGSITYEASAGTTETSSNLAAAELSQAAGYDSSVNGNAITEARNFPSVDNGNASDVGGAAVEPQFEEGSVPAMSAEEDRLWSIVRANSLDFNAWTALIEETEKIAEDNILKIRRVYDAFLAEFPLCYGYWKKYADHEARLGSIEKVVEVYERAVQGVTYSVDIWLHYCIFAISTYGDPDTIRRLFERGLAYVGTDYLSYPLWDKFIEYEYSQQEWSRLAMIYTRILENPNQQLDRYLNSFKELAGSRPLSELTTAEEAAATAGAFSDANGQGIEGEARPDEVEQSSKPVSAGLTDAEELEKYIAIREEMYKKAKDFDSKIIGFETAIRRPYFHVRPLNVAELENWHNYLDFIERGDDFNKLSNICCIICFIG</sequence>
<dbReference type="eggNOG" id="KOG1258">
    <property type="taxonomic scope" value="Eukaryota"/>
</dbReference>
<dbReference type="ExpressionAtlas" id="F6HZQ6">
    <property type="expression patterns" value="baseline and differential"/>
</dbReference>
<dbReference type="Proteomes" id="UP000009183">
    <property type="component" value="Chromosome 7"/>
</dbReference>
<feature type="compositionally biased region" description="Polar residues" evidence="7">
    <location>
        <begin position="60"/>
        <end position="77"/>
    </location>
</feature>
<dbReference type="Pfam" id="PF23241">
    <property type="entry name" value="HAT_PRP39_C"/>
    <property type="match status" value="1"/>
</dbReference>
<evidence type="ECO:0000256" key="3">
    <source>
        <dbReference type="ARBA" id="ARBA00022737"/>
    </source>
</evidence>
<evidence type="ECO:0000256" key="6">
    <source>
        <dbReference type="ARBA" id="ARBA00038019"/>
    </source>
</evidence>
<dbReference type="EMBL" id="FN596502">
    <property type="protein sequence ID" value="CCB60172.1"/>
    <property type="molecule type" value="Genomic_DNA"/>
</dbReference>
<comment type="similarity">
    <text evidence="6">Belongs to the PRP39 family.</text>
</comment>
<gene>
    <name evidence="8" type="ordered locus">VIT_07s0005g04280</name>
</gene>
<dbReference type="PANTHER" id="PTHR17204">
    <property type="entry name" value="PRE-MRNA PROCESSING PROTEIN PRP39-RELATED"/>
    <property type="match status" value="1"/>
</dbReference>
<reference evidence="9" key="1">
    <citation type="journal article" date="2007" name="Nature">
        <title>The grapevine genome sequence suggests ancestral hexaploidization in major angiosperm phyla.</title>
        <authorList>
            <consortium name="The French-Italian Public Consortium for Grapevine Genome Characterization."/>
            <person name="Jaillon O."/>
            <person name="Aury J.-M."/>
            <person name="Noel B."/>
            <person name="Policriti A."/>
            <person name="Clepet C."/>
            <person name="Casagrande A."/>
            <person name="Choisne N."/>
            <person name="Aubourg S."/>
            <person name="Vitulo N."/>
            <person name="Jubin C."/>
            <person name="Vezzi A."/>
            <person name="Legeai F."/>
            <person name="Hugueney P."/>
            <person name="Dasilva C."/>
            <person name="Horner D."/>
            <person name="Mica E."/>
            <person name="Jublot D."/>
            <person name="Poulain J."/>
            <person name="Bruyere C."/>
            <person name="Billault A."/>
            <person name="Segurens B."/>
            <person name="Gouyvenoux M."/>
            <person name="Ugarte E."/>
            <person name="Cattonaro F."/>
            <person name="Anthouard V."/>
            <person name="Vico V."/>
            <person name="Del Fabbro C."/>
            <person name="Alaux M."/>
            <person name="Di Gaspero G."/>
            <person name="Dumas V."/>
            <person name="Felice N."/>
            <person name="Paillard S."/>
            <person name="Juman I."/>
            <person name="Moroldo M."/>
            <person name="Scalabrin S."/>
            <person name="Canaguier A."/>
            <person name="Le Clainche I."/>
            <person name="Malacrida G."/>
            <person name="Durand E."/>
            <person name="Pesole G."/>
            <person name="Laucou V."/>
            <person name="Chatelet P."/>
            <person name="Merdinoglu D."/>
            <person name="Delledonne M."/>
            <person name="Pezzotti M."/>
            <person name="Lecharny A."/>
            <person name="Scarpelli C."/>
            <person name="Artiguenave F."/>
            <person name="Pe M.E."/>
            <person name="Valle G."/>
            <person name="Morgante M."/>
            <person name="Caboche M."/>
            <person name="Adam-Blondon A.-F."/>
            <person name="Weissenbach J."/>
            <person name="Quetier F."/>
            <person name="Wincker P."/>
        </authorList>
    </citation>
    <scope>NUCLEOTIDE SEQUENCE [LARGE SCALE GENOMIC DNA]</scope>
    <source>
        <strain evidence="9">cv. Pinot noir / PN40024</strain>
    </source>
</reference>
<evidence type="ECO:0000256" key="1">
    <source>
        <dbReference type="ARBA" id="ARBA00004123"/>
    </source>
</evidence>
<name>F6HZQ6_VITVI</name>
<dbReference type="HOGENOM" id="CLU_043215_0_0_1"/>
<dbReference type="STRING" id="29760.F6HZQ6"/>
<keyword evidence="3" id="KW-0677">Repeat</keyword>
<evidence type="ECO:0008006" key="10">
    <source>
        <dbReference type="Google" id="ProtNLM"/>
    </source>
</evidence>
<dbReference type="GO" id="GO:0008380">
    <property type="term" value="P:RNA splicing"/>
    <property type="evidence" value="ECO:0007669"/>
    <property type="project" value="UniProtKB-KW"/>
</dbReference>
<dbReference type="AlphaFoldDB" id="F6HZQ6"/>
<dbReference type="InParanoid" id="F6HZQ6"/>
<dbReference type="PaxDb" id="29760-VIT_07s0005g04280.t01"/>
<feature type="region of interest" description="Disordered" evidence="7">
    <location>
        <begin position="349"/>
        <end position="372"/>
    </location>
</feature>
<keyword evidence="5" id="KW-0539">Nucleus</keyword>
<dbReference type="Gene3D" id="1.25.40.10">
    <property type="entry name" value="Tetratricopeptide repeat domain"/>
    <property type="match status" value="1"/>
</dbReference>
<dbReference type="GO" id="GO:0005634">
    <property type="term" value="C:nucleus"/>
    <property type="evidence" value="ECO:0007669"/>
    <property type="project" value="UniProtKB-SubCell"/>
</dbReference>
<evidence type="ECO:0000313" key="9">
    <source>
        <dbReference type="Proteomes" id="UP000009183"/>
    </source>
</evidence>